<feature type="binding site" evidence="4">
    <location>
        <position position="279"/>
    </location>
    <ligand>
        <name>(3S)-3-hydroxy-3-methylglutaryl-CoA</name>
        <dbReference type="ChEBI" id="CHEBI:43074"/>
    </ligand>
</feature>
<dbReference type="Pfam" id="PF01154">
    <property type="entry name" value="HMG_CoA_synt_N"/>
    <property type="match status" value="1"/>
</dbReference>
<dbReference type="EMBL" id="FNVT01000014">
    <property type="protein sequence ID" value="SEG99750.1"/>
    <property type="molecule type" value="Genomic_DNA"/>
</dbReference>
<dbReference type="NCBIfam" id="TIGR01835">
    <property type="entry name" value="HMG-CoA-S_prok"/>
    <property type="match status" value="1"/>
</dbReference>
<dbReference type="PANTHER" id="PTHR43323:SF2">
    <property type="entry name" value="HYDROXYMETHYLGLUTARYL-COA SYNTHASE"/>
    <property type="match status" value="1"/>
</dbReference>
<gene>
    <name evidence="7" type="ORF">SAMN05444920_11426</name>
</gene>
<dbReference type="InterPro" id="IPR016039">
    <property type="entry name" value="Thiolase-like"/>
</dbReference>
<evidence type="ECO:0000256" key="3">
    <source>
        <dbReference type="PIRSR" id="PIRSR611554-1"/>
    </source>
</evidence>
<dbReference type="Proteomes" id="UP000236732">
    <property type="component" value="Unassembled WGS sequence"/>
</dbReference>
<accession>A0A1H6EPF2</accession>
<dbReference type="OrthoDB" id="9769523at2"/>
<dbReference type="InterPro" id="IPR013746">
    <property type="entry name" value="HMG_CoA_synt_C_dom"/>
</dbReference>
<feature type="active site" description="Acyl-thioester intermediate" evidence="3">
    <location>
        <position position="114"/>
    </location>
</feature>
<dbReference type="AlphaFoldDB" id="A0A1H6EPF2"/>
<sequence length="396" mass="42353">MTEPAIGIHDLSLATTHYRLDLATLAHHLGTDPAKFHTGLGQDAMSVPAADEDIVTMAAAAARPIIDRHGADRIRTILFATETGVDQSKAAGLYVHGLLGLPSACRIVELKQACYSATAALQFATALVARDPTQQVLVLASDIAKYERGTAAEATQGAAAVAMLVTADPRLLRLEVPSGVFSADISDFWRPNYRSEAVVDGRASITAYQKATVEAWNDYRRHGGRDLSEFAAFCYHQPFTNMAYKAHRHLLESTGAAAGAADLDTALAAAAVYNRALGNSYSASAYLALASLLDHRDDLDQRPVAIISYGSGSVAEILSGVIVPGYRNHVRTAANTNAIDLREPIGYARYEELHDPELPDDGSHHELPAETSGPYRLAALTGHKRIYQPTGRPAGT</sequence>
<organism evidence="7 8">
    <name type="scientific">Nonomuraea solani</name>
    <dbReference type="NCBI Taxonomy" id="1144553"/>
    <lineage>
        <taxon>Bacteria</taxon>
        <taxon>Bacillati</taxon>
        <taxon>Actinomycetota</taxon>
        <taxon>Actinomycetes</taxon>
        <taxon>Streptosporangiales</taxon>
        <taxon>Streptosporangiaceae</taxon>
        <taxon>Nonomuraea</taxon>
    </lineage>
</organism>
<proteinExistence type="inferred from homology"/>
<dbReference type="SUPFAM" id="SSF53901">
    <property type="entry name" value="Thiolase-like"/>
    <property type="match status" value="2"/>
</dbReference>
<keyword evidence="8" id="KW-1185">Reference proteome</keyword>
<dbReference type="GO" id="GO:0006084">
    <property type="term" value="P:acetyl-CoA metabolic process"/>
    <property type="evidence" value="ECO:0007669"/>
    <property type="project" value="InterPro"/>
</dbReference>
<reference evidence="7 8" key="1">
    <citation type="submission" date="2016-10" db="EMBL/GenBank/DDBJ databases">
        <authorList>
            <person name="de Groot N.N."/>
        </authorList>
    </citation>
    <scope>NUCLEOTIDE SEQUENCE [LARGE SCALE GENOMIC DNA]</scope>
    <source>
        <strain evidence="7 8">CGMCC 4.7037</strain>
    </source>
</reference>
<dbReference type="InterPro" id="IPR013528">
    <property type="entry name" value="HMG_CoA_synth_N"/>
</dbReference>
<evidence type="ECO:0000256" key="2">
    <source>
        <dbReference type="ARBA" id="ARBA00022679"/>
    </source>
</evidence>
<feature type="binding site" evidence="4">
    <location>
        <position position="32"/>
    </location>
    <ligand>
        <name>(3S)-3-hydroxy-3-methylglutaryl-CoA</name>
        <dbReference type="ChEBI" id="CHEBI:43074"/>
    </ligand>
</feature>
<dbReference type="CDD" id="cd00827">
    <property type="entry name" value="init_cond_enzymes"/>
    <property type="match status" value="1"/>
</dbReference>
<name>A0A1H6EPF2_9ACTN</name>
<protein>
    <submittedName>
        <fullName evidence="7">Hydroxymethylglutaryl-CoA synthase</fullName>
    </submittedName>
</protein>
<feature type="active site" description="Proton donor/acceptor" evidence="3">
    <location>
        <position position="236"/>
    </location>
</feature>
<comment type="similarity">
    <text evidence="1">Belongs to the thiolase-like superfamily. HMG-CoA synthase family.</text>
</comment>
<feature type="binding site" evidence="4">
    <location>
        <position position="245"/>
    </location>
    <ligand>
        <name>(3S)-3-hydroxy-3-methylglutaryl-CoA</name>
        <dbReference type="ChEBI" id="CHEBI:43074"/>
    </ligand>
</feature>
<feature type="active site" description="Proton donor/acceptor" evidence="3">
    <location>
        <position position="82"/>
    </location>
</feature>
<dbReference type="RefSeq" id="WP_103960943.1">
    <property type="nucleotide sequence ID" value="NZ_FNVT01000014.1"/>
</dbReference>
<feature type="domain" description="Hydroxymethylglutaryl-coenzyme A synthase N-terminal" evidence="5">
    <location>
        <begin position="6"/>
        <end position="167"/>
    </location>
</feature>
<feature type="binding site" evidence="4">
    <location>
        <position position="146"/>
    </location>
    <ligand>
        <name>(3S)-3-hydroxy-3-methylglutaryl-CoA</name>
        <dbReference type="ChEBI" id="CHEBI:43074"/>
    </ligand>
</feature>
<evidence type="ECO:0000313" key="8">
    <source>
        <dbReference type="Proteomes" id="UP000236732"/>
    </source>
</evidence>
<dbReference type="Pfam" id="PF08540">
    <property type="entry name" value="HMG_CoA_synt_C"/>
    <property type="match status" value="1"/>
</dbReference>
<evidence type="ECO:0000256" key="1">
    <source>
        <dbReference type="ARBA" id="ARBA00007061"/>
    </source>
</evidence>
<evidence type="ECO:0000256" key="4">
    <source>
        <dbReference type="PIRSR" id="PIRSR611554-2"/>
    </source>
</evidence>
<dbReference type="PANTHER" id="PTHR43323">
    <property type="entry name" value="3-HYDROXY-3-METHYLGLUTARYL COENZYME A SYNTHASE"/>
    <property type="match status" value="1"/>
</dbReference>
<keyword evidence="2" id="KW-0808">Transferase</keyword>
<dbReference type="GO" id="GO:0004421">
    <property type="term" value="F:hydroxymethylglutaryl-CoA synthase activity"/>
    <property type="evidence" value="ECO:0007669"/>
    <property type="project" value="InterPro"/>
</dbReference>
<dbReference type="Gene3D" id="3.40.47.10">
    <property type="match status" value="2"/>
</dbReference>
<evidence type="ECO:0000313" key="7">
    <source>
        <dbReference type="EMBL" id="SEG99750.1"/>
    </source>
</evidence>
<evidence type="ECO:0000259" key="5">
    <source>
        <dbReference type="Pfam" id="PF01154"/>
    </source>
</evidence>
<dbReference type="InterPro" id="IPR011554">
    <property type="entry name" value="HMG_CoA_synthase_prok"/>
</dbReference>
<evidence type="ECO:0000259" key="6">
    <source>
        <dbReference type="Pfam" id="PF08540"/>
    </source>
</evidence>
<feature type="domain" description="Hydroxymethylglutaryl-coenzyme A synthase C-terminal" evidence="6">
    <location>
        <begin position="264"/>
        <end position="326"/>
    </location>
</feature>